<dbReference type="InterPro" id="IPR038765">
    <property type="entry name" value="Papain-like_cys_pep_sf"/>
</dbReference>
<feature type="chain" id="PRO_5043627763" evidence="1">
    <location>
        <begin position="26"/>
        <end position="205"/>
    </location>
</feature>
<dbReference type="RefSeq" id="WP_363799620.1">
    <property type="nucleotide sequence ID" value="NZ_CP159925.1"/>
</dbReference>
<feature type="signal peptide" evidence="1">
    <location>
        <begin position="1"/>
        <end position="25"/>
    </location>
</feature>
<dbReference type="SUPFAM" id="SSF54001">
    <property type="entry name" value="Cysteine proteinases"/>
    <property type="match status" value="1"/>
</dbReference>
<reference evidence="2" key="1">
    <citation type="submission" date="2024-06" db="EMBL/GenBank/DDBJ databases">
        <authorList>
            <person name="Li S."/>
        </authorList>
    </citation>
    <scope>NUCLEOTIDE SEQUENCE</scope>
    <source>
        <strain evidence="2">SR10</strain>
    </source>
</reference>
<dbReference type="Gene3D" id="3.90.1720.10">
    <property type="entry name" value="endopeptidase domain like (from Nostoc punctiforme)"/>
    <property type="match status" value="1"/>
</dbReference>
<dbReference type="AlphaFoldDB" id="A0AAU8MUW3"/>
<sequence>MRRAPTSLFAPLFALLLAASAAAQARLPAVRDGDLIFQVSRSSQSQAIQRATGSRYSHMGVILHRDGRPYVFEALDPVSYTPLATWIARGERGHYVLKRLRTPPDAAQQARLRAQAAPFLGRRYDLAFEWSDRRIYCSELAWKLYQRGLGLRIGQTRPLRSFRLDDPAVKAKLRERYGERVPLDEPVIAPAAMFDSPLLRTVASG</sequence>
<dbReference type="EMBL" id="CP159925">
    <property type="protein sequence ID" value="XCO76255.1"/>
    <property type="molecule type" value="Genomic_DNA"/>
</dbReference>
<protein>
    <submittedName>
        <fullName evidence="2">YiiX family permuted papain-like enzyme</fullName>
    </submittedName>
</protein>
<dbReference type="Pfam" id="PF05708">
    <property type="entry name" value="Peptidase_C92"/>
    <property type="match status" value="1"/>
</dbReference>
<accession>A0AAU8MUW3</accession>
<evidence type="ECO:0000256" key="1">
    <source>
        <dbReference type="SAM" id="SignalP"/>
    </source>
</evidence>
<keyword evidence="1" id="KW-0732">Signal</keyword>
<organism evidence="2">
    <name type="scientific">Lysobacter firmicutimachus</name>
    <dbReference type="NCBI Taxonomy" id="1792846"/>
    <lineage>
        <taxon>Bacteria</taxon>
        <taxon>Pseudomonadati</taxon>
        <taxon>Pseudomonadota</taxon>
        <taxon>Gammaproteobacteria</taxon>
        <taxon>Lysobacterales</taxon>
        <taxon>Lysobacteraceae</taxon>
        <taxon>Lysobacter</taxon>
    </lineage>
</organism>
<dbReference type="NCBIfam" id="NF007458">
    <property type="entry name" value="PRK10030.1"/>
    <property type="match status" value="1"/>
</dbReference>
<evidence type="ECO:0000313" key="2">
    <source>
        <dbReference type="EMBL" id="XCO76255.1"/>
    </source>
</evidence>
<name>A0AAU8MUW3_9GAMM</name>
<dbReference type="InterPro" id="IPR024453">
    <property type="entry name" value="Peptidase_C92"/>
</dbReference>
<proteinExistence type="predicted"/>
<gene>
    <name evidence="2" type="ORF">ABU614_05550</name>
</gene>